<dbReference type="AlphaFoldDB" id="A0A443S6S0"/>
<dbReference type="Proteomes" id="UP000288716">
    <property type="component" value="Unassembled WGS sequence"/>
</dbReference>
<evidence type="ECO:0000313" key="3">
    <source>
        <dbReference type="Proteomes" id="UP000288716"/>
    </source>
</evidence>
<reference evidence="2 3" key="1">
    <citation type="journal article" date="2018" name="Gigascience">
        <title>Genomes of trombidid mites reveal novel predicted allergens and laterally-transferred genes associated with secondary metabolism.</title>
        <authorList>
            <person name="Dong X."/>
            <person name="Chaisiri K."/>
            <person name="Xia D."/>
            <person name="Armstrong S.D."/>
            <person name="Fang Y."/>
            <person name="Donnelly M.J."/>
            <person name="Kadowaki T."/>
            <person name="McGarry J.W."/>
            <person name="Darby A.C."/>
            <person name="Makepeace B.L."/>
        </authorList>
    </citation>
    <scope>NUCLEOTIDE SEQUENCE [LARGE SCALE GENOMIC DNA]</scope>
    <source>
        <strain evidence="2">UoL-UT</strain>
    </source>
</reference>
<comment type="caution">
    <text evidence="2">The sequence shown here is derived from an EMBL/GenBank/DDBJ whole genome shotgun (WGS) entry which is preliminary data.</text>
</comment>
<name>A0A443S6S0_9ACAR</name>
<feature type="non-terminal residue" evidence="2">
    <location>
        <position position="102"/>
    </location>
</feature>
<proteinExistence type="predicted"/>
<accession>A0A443S6S0</accession>
<keyword evidence="3" id="KW-1185">Reference proteome</keyword>
<gene>
    <name evidence="2" type="ORF">B4U80_07869</name>
</gene>
<evidence type="ECO:0000256" key="1">
    <source>
        <dbReference type="ARBA" id="ARBA00023054"/>
    </source>
</evidence>
<organism evidence="2 3">
    <name type="scientific">Leptotrombidium deliense</name>
    <dbReference type="NCBI Taxonomy" id="299467"/>
    <lineage>
        <taxon>Eukaryota</taxon>
        <taxon>Metazoa</taxon>
        <taxon>Ecdysozoa</taxon>
        <taxon>Arthropoda</taxon>
        <taxon>Chelicerata</taxon>
        <taxon>Arachnida</taxon>
        <taxon>Acari</taxon>
        <taxon>Acariformes</taxon>
        <taxon>Trombidiformes</taxon>
        <taxon>Prostigmata</taxon>
        <taxon>Anystina</taxon>
        <taxon>Parasitengona</taxon>
        <taxon>Trombiculoidea</taxon>
        <taxon>Trombiculidae</taxon>
        <taxon>Leptotrombidium</taxon>
    </lineage>
</organism>
<sequence length="102" mass="12040">MDTNEQRNTITVKIIVHGKNVLQKSELTKAMEKRVDEKKKKDLLQQKVNRRNSFEKKLEAQALKIEKECDDKQGMEEKEIPEFLKIRAKVYSSHKITPETQE</sequence>
<dbReference type="OrthoDB" id="5963205at2759"/>
<dbReference type="InterPro" id="IPR009533">
    <property type="entry name" value="FAM107"/>
</dbReference>
<dbReference type="STRING" id="299467.A0A443S6S0"/>
<protein>
    <submittedName>
        <fullName evidence="2">Uncharacterized protein</fullName>
    </submittedName>
</protein>
<dbReference type="EMBL" id="NCKV01006902">
    <property type="protein sequence ID" value="RWS23211.1"/>
    <property type="molecule type" value="Genomic_DNA"/>
</dbReference>
<keyword evidence="1" id="KW-0175">Coiled coil</keyword>
<evidence type="ECO:0000313" key="2">
    <source>
        <dbReference type="EMBL" id="RWS23211.1"/>
    </source>
</evidence>
<dbReference type="VEuPathDB" id="VectorBase:LDEU008829"/>
<dbReference type="Pfam" id="PF06625">
    <property type="entry name" value="DUF1151"/>
    <property type="match status" value="1"/>
</dbReference>